<dbReference type="GO" id="GO:0016491">
    <property type="term" value="F:oxidoreductase activity"/>
    <property type="evidence" value="ECO:0007669"/>
    <property type="project" value="UniProtKB-KW"/>
</dbReference>
<dbReference type="PANTHER" id="PTHR43818">
    <property type="entry name" value="BCDNA.GH03377"/>
    <property type="match status" value="1"/>
</dbReference>
<dbReference type="SUPFAM" id="SSF51735">
    <property type="entry name" value="NAD(P)-binding Rossmann-fold domains"/>
    <property type="match status" value="1"/>
</dbReference>
<protein>
    <submittedName>
        <fullName evidence="4">Oxidoreductase family, NAD-binding Rossmann fold</fullName>
    </submittedName>
</protein>
<dbReference type="GO" id="GO:0000166">
    <property type="term" value="F:nucleotide binding"/>
    <property type="evidence" value="ECO:0007669"/>
    <property type="project" value="InterPro"/>
</dbReference>
<dbReference type="Gene3D" id="3.30.360.10">
    <property type="entry name" value="Dihydrodipicolinate Reductase, domain 2"/>
    <property type="match status" value="1"/>
</dbReference>
<dbReference type="InterPro" id="IPR036291">
    <property type="entry name" value="NAD(P)-bd_dom_sf"/>
</dbReference>
<evidence type="ECO:0000259" key="2">
    <source>
        <dbReference type="Pfam" id="PF01408"/>
    </source>
</evidence>
<dbReference type="EMBL" id="FOXQ01000004">
    <property type="protein sequence ID" value="SFQ02184.1"/>
    <property type="molecule type" value="Genomic_DNA"/>
</dbReference>
<dbReference type="InterPro" id="IPR000683">
    <property type="entry name" value="Gfo/Idh/MocA-like_OxRdtase_N"/>
</dbReference>
<dbReference type="SUPFAM" id="SSF55347">
    <property type="entry name" value="Glyceraldehyde-3-phosphate dehydrogenase-like, C-terminal domain"/>
    <property type="match status" value="1"/>
</dbReference>
<keyword evidence="5" id="KW-1185">Reference proteome</keyword>
<sequence length="538" mass="60712">MVPELKYQGSSAEKSLVQKFNQGVCTDVFKPTKEVREGHKKINMMLSKYHPCLNFFCYFLFSRKESNKKQKQRFDLLSNGVTYLSIIFLLMMNIGCNTSTTSNTPAEDSGKVRLITLAPGHFHAALVQKNMYPAIDSVVHVYAPEGNELQAHLKLIDQYNHRTDNPTHWVEKLYTGSDYLDKMLADKAGNVVVLAGNNEQKTDYIKRSVEAGLNVLGDKPMAINSGDFNVLQEAFSAAAKNNVLLYDIMTERSEITNTLQKEFAHIPSVFGELQKGTANDPAVRMESIHYFYKYVSGNVLTRPDWFFDPKQQGDAITDVGTHLLDLIQWECFPDSIIDYTKDIDITNARIWPTALTLSQFAAITKEDKFPDFLKPYITNDTVLQSHANGEINYTIKGIHARVTPRWEYKAAAGGDSHYSLLKGTKVSLEIKQGAAENYKPVLYIWPGNNAKNFADTLNAAVQQLNEKYPGITVQPINKGFKVVIPEKYDVGHEAHFAQVMERYLQYLKDKKLPGWEVPGMLAKYYTATKALDIATGKK</sequence>
<dbReference type="InterPro" id="IPR032459">
    <property type="entry name" value="Oxidoreduct_C"/>
</dbReference>
<reference evidence="4 5" key="1">
    <citation type="submission" date="2016-10" db="EMBL/GenBank/DDBJ databases">
        <authorList>
            <person name="de Groot N.N."/>
        </authorList>
    </citation>
    <scope>NUCLEOTIDE SEQUENCE [LARGE SCALE GENOMIC DNA]</scope>
    <source>
        <strain evidence="4 5">DSM 28286</strain>
    </source>
</reference>
<feature type="domain" description="Putative oxidoreductase C-terminal" evidence="3">
    <location>
        <begin position="259"/>
        <end position="534"/>
    </location>
</feature>
<dbReference type="Pfam" id="PF16490">
    <property type="entry name" value="Oxidoreduct_C"/>
    <property type="match status" value="1"/>
</dbReference>
<name>A0A1I5V3Q1_9BACT</name>
<dbReference type="Gene3D" id="3.40.50.720">
    <property type="entry name" value="NAD(P)-binding Rossmann-like Domain"/>
    <property type="match status" value="1"/>
</dbReference>
<dbReference type="Pfam" id="PF01408">
    <property type="entry name" value="GFO_IDH_MocA"/>
    <property type="match status" value="1"/>
</dbReference>
<dbReference type="AlphaFoldDB" id="A0A1I5V3Q1"/>
<organism evidence="4 5">
    <name type="scientific">Parafilimonas terrae</name>
    <dbReference type="NCBI Taxonomy" id="1465490"/>
    <lineage>
        <taxon>Bacteria</taxon>
        <taxon>Pseudomonadati</taxon>
        <taxon>Bacteroidota</taxon>
        <taxon>Chitinophagia</taxon>
        <taxon>Chitinophagales</taxon>
        <taxon>Chitinophagaceae</taxon>
        <taxon>Parafilimonas</taxon>
    </lineage>
</organism>
<evidence type="ECO:0000313" key="5">
    <source>
        <dbReference type="Proteomes" id="UP000199031"/>
    </source>
</evidence>
<gene>
    <name evidence="4" type="ORF">SAMN05444277_104195</name>
</gene>
<dbReference type="PANTHER" id="PTHR43818:SF11">
    <property type="entry name" value="BCDNA.GH03377"/>
    <property type="match status" value="1"/>
</dbReference>
<evidence type="ECO:0000313" key="4">
    <source>
        <dbReference type="EMBL" id="SFQ02184.1"/>
    </source>
</evidence>
<keyword evidence="1" id="KW-0560">Oxidoreductase</keyword>
<dbReference type="InterPro" id="IPR050463">
    <property type="entry name" value="Gfo/Idh/MocA_oxidrdct_glycsds"/>
</dbReference>
<dbReference type="STRING" id="1465490.SAMN05444277_104195"/>
<feature type="domain" description="Gfo/Idh/MocA-like oxidoreductase N-terminal" evidence="2">
    <location>
        <begin position="171"/>
        <end position="243"/>
    </location>
</feature>
<evidence type="ECO:0000259" key="3">
    <source>
        <dbReference type="Pfam" id="PF16490"/>
    </source>
</evidence>
<dbReference type="Proteomes" id="UP000199031">
    <property type="component" value="Unassembled WGS sequence"/>
</dbReference>
<evidence type="ECO:0000256" key="1">
    <source>
        <dbReference type="ARBA" id="ARBA00023002"/>
    </source>
</evidence>
<accession>A0A1I5V3Q1</accession>
<proteinExistence type="predicted"/>